<dbReference type="SUPFAM" id="SSF48403">
    <property type="entry name" value="Ankyrin repeat"/>
    <property type="match status" value="1"/>
</dbReference>
<feature type="repeat" description="ANK" evidence="1">
    <location>
        <begin position="50"/>
        <end position="82"/>
    </location>
</feature>
<feature type="region of interest" description="Disordered" evidence="2">
    <location>
        <begin position="102"/>
        <end position="122"/>
    </location>
</feature>
<evidence type="ECO:0000313" key="4">
    <source>
        <dbReference type="Proteomes" id="UP000244722"/>
    </source>
</evidence>
<dbReference type="SMART" id="SM00248">
    <property type="entry name" value="ANK"/>
    <property type="match status" value="2"/>
</dbReference>
<dbReference type="STRING" id="42251.A0A2T6ZSD8"/>
<gene>
    <name evidence="3" type="ORF">B9Z19DRAFT_1126837</name>
</gene>
<dbReference type="Proteomes" id="UP000244722">
    <property type="component" value="Unassembled WGS sequence"/>
</dbReference>
<dbReference type="EMBL" id="NESQ01000120">
    <property type="protein sequence ID" value="PUU78401.1"/>
    <property type="molecule type" value="Genomic_DNA"/>
</dbReference>
<dbReference type="InterPro" id="IPR002110">
    <property type="entry name" value="Ankyrin_rpt"/>
</dbReference>
<dbReference type="AlphaFoldDB" id="A0A2T6ZSD8"/>
<keyword evidence="1" id="KW-0040">ANK repeat</keyword>
<sequence>MLLEKVEDLSFKDEAMRATIIHDAVDTGVVEILRMVLYAGASIHIMNLETGRFPIHHAFERGSFEMTSLLARKAAGCNMKEAMSVNTLLHIVFVSGYVHPEQDSTRDRDVDKRKCNASSGATGRKPLLGGAFGGSFGGGGASSAPLEHSMKPRECPIG</sequence>
<organism evidence="3 4">
    <name type="scientific">Tuber borchii</name>
    <name type="common">White truffle</name>
    <dbReference type="NCBI Taxonomy" id="42251"/>
    <lineage>
        <taxon>Eukaryota</taxon>
        <taxon>Fungi</taxon>
        <taxon>Dikarya</taxon>
        <taxon>Ascomycota</taxon>
        <taxon>Pezizomycotina</taxon>
        <taxon>Pezizomycetes</taxon>
        <taxon>Pezizales</taxon>
        <taxon>Tuberaceae</taxon>
        <taxon>Tuber</taxon>
    </lineage>
</organism>
<evidence type="ECO:0000256" key="1">
    <source>
        <dbReference type="PROSITE-ProRule" id="PRU00023"/>
    </source>
</evidence>
<proteinExistence type="predicted"/>
<keyword evidence="4" id="KW-1185">Reference proteome</keyword>
<evidence type="ECO:0000313" key="3">
    <source>
        <dbReference type="EMBL" id="PUU78401.1"/>
    </source>
</evidence>
<dbReference type="OrthoDB" id="194358at2759"/>
<reference evidence="3 4" key="1">
    <citation type="submission" date="2017-04" db="EMBL/GenBank/DDBJ databases">
        <title>Draft genome sequence of Tuber borchii Vittad., a whitish edible truffle.</title>
        <authorList>
            <consortium name="DOE Joint Genome Institute"/>
            <person name="Murat C."/>
            <person name="Kuo A."/>
            <person name="Barry K.W."/>
            <person name="Clum A."/>
            <person name="Dockter R.B."/>
            <person name="Fauchery L."/>
            <person name="Iotti M."/>
            <person name="Kohler A."/>
            <person name="Labutti K."/>
            <person name="Lindquist E.A."/>
            <person name="Lipzen A."/>
            <person name="Ohm R.A."/>
            <person name="Wang M."/>
            <person name="Grigoriev I.V."/>
            <person name="Zambonelli A."/>
            <person name="Martin F.M."/>
        </authorList>
    </citation>
    <scope>NUCLEOTIDE SEQUENCE [LARGE SCALE GENOMIC DNA]</scope>
    <source>
        <strain evidence="3 4">Tbo3840</strain>
    </source>
</reference>
<feature type="compositionally biased region" description="Basic and acidic residues" evidence="2">
    <location>
        <begin position="102"/>
        <end position="114"/>
    </location>
</feature>
<comment type="caution">
    <text evidence="3">The sequence shown here is derived from an EMBL/GenBank/DDBJ whole genome shotgun (WGS) entry which is preliminary data.</text>
</comment>
<dbReference type="PROSITE" id="PS50088">
    <property type="entry name" value="ANK_REPEAT"/>
    <property type="match status" value="1"/>
</dbReference>
<evidence type="ECO:0000256" key="2">
    <source>
        <dbReference type="SAM" id="MobiDB-lite"/>
    </source>
</evidence>
<dbReference type="Gene3D" id="1.25.40.20">
    <property type="entry name" value="Ankyrin repeat-containing domain"/>
    <property type="match status" value="1"/>
</dbReference>
<accession>A0A2T6ZSD8</accession>
<dbReference type="InterPro" id="IPR036770">
    <property type="entry name" value="Ankyrin_rpt-contain_sf"/>
</dbReference>
<protein>
    <submittedName>
        <fullName evidence="3">Uncharacterized protein</fullName>
    </submittedName>
</protein>
<name>A0A2T6ZSD8_TUBBO</name>